<evidence type="ECO:0000256" key="7">
    <source>
        <dbReference type="SAM" id="Phobius"/>
    </source>
</evidence>
<dbReference type="EMBL" id="SWLG01000007">
    <property type="protein sequence ID" value="TLS37236.1"/>
    <property type="molecule type" value="Genomic_DNA"/>
</dbReference>
<comment type="subcellular location">
    <subcellularLocation>
        <location evidence="1">Cell membrane</location>
        <topology evidence="1">Multi-pass membrane protein</topology>
    </subcellularLocation>
</comment>
<comment type="caution">
    <text evidence="9">The sequence shown here is derived from an EMBL/GenBank/DDBJ whole genome shotgun (WGS) entry which is preliminary data.</text>
</comment>
<dbReference type="Proteomes" id="UP000308230">
    <property type="component" value="Unassembled WGS sequence"/>
</dbReference>
<feature type="transmembrane region" description="Helical" evidence="7">
    <location>
        <begin position="40"/>
        <end position="61"/>
    </location>
</feature>
<feature type="transmembrane region" description="Helical" evidence="7">
    <location>
        <begin position="279"/>
        <end position="296"/>
    </location>
</feature>
<evidence type="ECO:0000256" key="6">
    <source>
        <dbReference type="ARBA" id="ARBA00023136"/>
    </source>
</evidence>
<dbReference type="InterPro" id="IPR037185">
    <property type="entry name" value="EmrE-like"/>
</dbReference>
<proteinExistence type="inferred from homology"/>
<feature type="transmembrane region" description="Helical" evidence="7">
    <location>
        <begin position="163"/>
        <end position="182"/>
    </location>
</feature>
<feature type="transmembrane region" description="Helical" evidence="7">
    <location>
        <begin position="73"/>
        <end position="95"/>
    </location>
</feature>
<feature type="domain" description="EamA" evidence="8">
    <location>
        <begin position="12"/>
        <end position="145"/>
    </location>
</feature>
<feature type="transmembrane region" description="Helical" evidence="7">
    <location>
        <begin position="254"/>
        <end position="273"/>
    </location>
</feature>
<dbReference type="OrthoDB" id="9805239at2"/>
<dbReference type="AlphaFoldDB" id="A0A5R9F4F0"/>
<organism evidence="9 10">
    <name type="scientific">Exobacillus caeni</name>
    <dbReference type="NCBI Taxonomy" id="2574798"/>
    <lineage>
        <taxon>Bacteria</taxon>
        <taxon>Bacillati</taxon>
        <taxon>Bacillota</taxon>
        <taxon>Bacilli</taxon>
        <taxon>Bacillales</taxon>
        <taxon>Guptibacillaceae</taxon>
        <taxon>Exobacillus</taxon>
    </lineage>
</organism>
<keyword evidence="3" id="KW-1003">Cell membrane</keyword>
<keyword evidence="6 7" id="KW-0472">Membrane</keyword>
<keyword evidence="5 7" id="KW-1133">Transmembrane helix</keyword>
<evidence type="ECO:0000259" key="8">
    <source>
        <dbReference type="Pfam" id="PF00892"/>
    </source>
</evidence>
<feature type="transmembrane region" description="Helical" evidence="7">
    <location>
        <begin position="12"/>
        <end position="34"/>
    </location>
</feature>
<dbReference type="SUPFAM" id="SSF103481">
    <property type="entry name" value="Multidrug resistance efflux transporter EmrE"/>
    <property type="match status" value="2"/>
</dbReference>
<name>A0A5R9F4F0_9BACL</name>
<accession>A0A5R9F4F0</accession>
<feature type="transmembrane region" description="Helical" evidence="7">
    <location>
        <begin position="189"/>
        <end position="209"/>
    </location>
</feature>
<dbReference type="GO" id="GO:0005886">
    <property type="term" value="C:plasma membrane"/>
    <property type="evidence" value="ECO:0007669"/>
    <property type="project" value="UniProtKB-SubCell"/>
</dbReference>
<evidence type="ECO:0000256" key="3">
    <source>
        <dbReference type="ARBA" id="ARBA00022475"/>
    </source>
</evidence>
<feature type="transmembrane region" description="Helical" evidence="7">
    <location>
        <begin position="224"/>
        <end position="242"/>
    </location>
</feature>
<dbReference type="PANTHER" id="PTHR32322:SF18">
    <property type="entry name" value="S-ADENOSYLMETHIONINE_S-ADENOSYLHOMOCYSTEINE TRANSPORTER"/>
    <property type="match status" value="1"/>
</dbReference>
<feature type="transmembrane region" description="Helical" evidence="7">
    <location>
        <begin position="134"/>
        <end position="157"/>
    </location>
</feature>
<evidence type="ECO:0000256" key="2">
    <source>
        <dbReference type="ARBA" id="ARBA00007362"/>
    </source>
</evidence>
<keyword evidence="4 7" id="KW-0812">Transmembrane</keyword>
<dbReference type="PANTHER" id="PTHR32322">
    <property type="entry name" value="INNER MEMBRANE TRANSPORTER"/>
    <property type="match status" value="1"/>
</dbReference>
<protein>
    <submittedName>
        <fullName evidence="9">DMT family transporter</fullName>
    </submittedName>
</protein>
<gene>
    <name evidence="9" type="ORF">FCL54_11975</name>
</gene>
<evidence type="ECO:0000256" key="5">
    <source>
        <dbReference type="ARBA" id="ARBA00022989"/>
    </source>
</evidence>
<dbReference type="RefSeq" id="WP_138126720.1">
    <property type="nucleotide sequence ID" value="NZ_SWLG01000007.1"/>
</dbReference>
<feature type="domain" description="EamA" evidence="8">
    <location>
        <begin position="160"/>
        <end position="295"/>
    </location>
</feature>
<feature type="transmembrane region" description="Helical" evidence="7">
    <location>
        <begin position="101"/>
        <end position="122"/>
    </location>
</feature>
<comment type="similarity">
    <text evidence="2">Belongs to the EamA transporter family.</text>
</comment>
<evidence type="ECO:0000256" key="4">
    <source>
        <dbReference type="ARBA" id="ARBA00022692"/>
    </source>
</evidence>
<dbReference type="Pfam" id="PF00892">
    <property type="entry name" value="EamA"/>
    <property type="match status" value="2"/>
</dbReference>
<reference evidence="9 10" key="1">
    <citation type="submission" date="2019-04" db="EMBL/GenBank/DDBJ databases">
        <title>Bacillus caeni sp. nov., a bacterium isolated from mangrove sediment.</title>
        <authorList>
            <person name="Huang H."/>
            <person name="Mo K."/>
            <person name="Hu Y."/>
        </authorList>
    </citation>
    <scope>NUCLEOTIDE SEQUENCE [LARGE SCALE GENOMIC DNA]</scope>
    <source>
        <strain evidence="9 10">HB172195</strain>
    </source>
</reference>
<dbReference type="InterPro" id="IPR000620">
    <property type="entry name" value="EamA_dom"/>
</dbReference>
<sequence length="324" mass="35888">MNTKKESQGNAIYFLLLLVPLFWGGAFGAAKHVITEIPPITAATLRFGFAGLLLLPLVLIRSEWRFEVIKKRWIGLILMAITGIFAYNAFFFIALEYTSAINGSLVMATTPVFMTLGAVLFLKEQWSKRIGFGLLLSLSGVFLVIMKGSLQTLLSLSVNMGDLLFLAALFCWVVHGLIGKVVMNGVSPLLTTTFTTIAGSAMLGIWSLFENGWSSVPSMSNQSWAEIIYMSIFATVVAFLLWNRGIYQVGASKSSMYMNLVPINAAWIAVLFYGSVMEWQQIAGMIMVLTGVYFSASSNKQTARPKQHKKIYQLKQPQPHKLKL</sequence>
<evidence type="ECO:0000313" key="9">
    <source>
        <dbReference type="EMBL" id="TLS37236.1"/>
    </source>
</evidence>
<evidence type="ECO:0000313" key="10">
    <source>
        <dbReference type="Proteomes" id="UP000308230"/>
    </source>
</evidence>
<dbReference type="InterPro" id="IPR050638">
    <property type="entry name" value="AA-Vitamin_Transporters"/>
</dbReference>
<evidence type="ECO:0000256" key="1">
    <source>
        <dbReference type="ARBA" id="ARBA00004651"/>
    </source>
</evidence>
<keyword evidence="10" id="KW-1185">Reference proteome</keyword>